<proteinExistence type="predicted"/>
<gene>
    <name evidence="1" type="ordered locus">SPAB_01231</name>
</gene>
<protein>
    <submittedName>
        <fullName evidence="1">Uncharacterized protein</fullName>
    </submittedName>
</protein>
<reference evidence="1 2" key="1">
    <citation type="submission" date="2007-11" db="EMBL/GenBank/DDBJ databases">
        <authorList>
            <consortium name="The Salmonella enterica serovar Paratyphi B Genome Sequencing Project"/>
            <person name="McClelland M."/>
            <person name="Sanderson E.K."/>
            <person name="Porwollik S."/>
            <person name="Spieth J."/>
            <person name="Clifton W.S."/>
            <person name="Fulton R."/>
            <person name="Cordes M."/>
            <person name="Wollam A."/>
            <person name="Shah N."/>
            <person name="Pepin K."/>
            <person name="Bhonagiri V."/>
            <person name="Nash W."/>
            <person name="Johnson M."/>
            <person name="Thiruvilangam P."/>
            <person name="Wilson R."/>
        </authorList>
    </citation>
    <scope>NUCLEOTIDE SEQUENCE [LARGE SCALE GENOMIC DNA]</scope>
    <source>
        <strain evidence="2">ATCC BAA-1250 / SPB7</strain>
    </source>
</reference>
<evidence type="ECO:0000313" key="2">
    <source>
        <dbReference type="Proteomes" id="UP000008556"/>
    </source>
</evidence>
<dbReference type="AlphaFoldDB" id="A0A6C6YZG5"/>
<evidence type="ECO:0000313" key="1">
    <source>
        <dbReference type="EMBL" id="ABX66643.1"/>
    </source>
</evidence>
<dbReference type="EMBL" id="CP000886">
    <property type="protein sequence ID" value="ABX66643.1"/>
    <property type="molecule type" value="Genomic_DNA"/>
</dbReference>
<dbReference type="KEGG" id="spq:SPAB_01231"/>
<organism evidence="1 2">
    <name type="scientific">Salmonella paratyphi B (strain ATCC BAA-1250 / SPB7)</name>
    <dbReference type="NCBI Taxonomy" id="1016998"/>
    <lineage>
        <taxon>Bacteria</taxon>
        <taxon>Pseudomonadati</taxon>
        <taxon>Pseudomonadota</taxon>
        <taxon>Gammaproteobacteria</taxon>
        <taxon>Enterobacterales</taxon>
        <taxon>Enterobacteriaceae</taxon>
        <taxon>Salmonella</taxon>
    </lineage>
</organism>
<name>A0A6C6YZG5_SALPB</name>
<sequence length="35" mass="3926">MGVAHNSLLDCKNMRLCFSFTLFIAFLQCANATLM</sequence>
<accession>A0A6C6YZG5</accession>
<dbReference type="Proteomes" id="UP000008556">
    <property type="component" value="Chromosome"/>
</dbReference>